<accession>A0AAT9FS20</accession>
<evidence type="ECO:0000256" key="1">
    <source>
        <dbReference type="ARBA" id="ARBA00005194"/>
    </source>
</evidence>
<feature type="domain" description="Beta-ketoacyl-[acyl-carrier-protein] synthase III C-terminal" evidence="14">
    <location>
        <begin position="245"/>
        <end position="333"/>
    </location>
</feature>
<protein>
    <recommendedName>
        <fullName evidence="3 13">Beta-ketoacyl-[acyl-carrier-protein] synthase III</fullName>
        <shortName evidence="13">Beta-ketoacyl-ACP synthase III</shortName>
        <shortName evidence="13">KAS III</shortName>
        <ecNumber evidence="3 13">2.3.1.180</ecNumber>
    </recommendedName>
    <alternativeName>
        <fullName evidence="13">3-oxoacyl-[acyl-carrier-protein] synthase 3</fullName>
    </alternativeName>
    <alternativeName>
        <fullName evidence="13">3-oxoacyl-[acyl-carrier-protein] synthase III</fullName>
    </alternativeName>
</protein>
<evidence type="ECO:0000256" key="8">
    <source>
        <dbReference type="ARBA" id="ARBA00023098"/>
    </source>
</evidence>
<dbReference type="InterPro" id="IPR013751">
    <property type="entry name" value="ACP_syn_III_N"/>
</dbReference>
<evidence type="ECO:0000256" key="4">
    <source>
        <dbReference type="ARBA" id="ARBA00022490"/>
    </source>
</evidence>
<comment type="similarity">
    <text evidence="2 13">Belongs to the thiolase-like superfamily. FabH family.</text>
</comment>
<evidence type="ECO:0000313" key="16">
    <source>
        <dbReference type="EMBL" id="BDS08820.1"/>
    </source>
</evidence>
<evidence type="ECO:0000256" key="3">
    <source>
        <dbReference type="ARBA" id="ARBA00012333"/>
    </source>
</evidence>
<proteinExistence type="inferred from homology"/>
<dbReference type="FunFam" id="3.40.47.10:FF:000004">
    <property type="entry name" value="3-oxoacyl-[acyl-carrier-protein] synthase 3"/>
    <property type="match status" value="1"/>
</dbReference>
<dbReference type="HAMAP" id="MF_01815">
    <property type="entry name" value="FabH"/>
    <property type="match status" value="1"/>
</dbReference>
<evidence type="ECO:0000256" key="11">
    <source>
        <dbReference type="ARBA" id="ARBA00023315"/>
    </source>
</evidence>
<dbReference type="Gene3D" id="3.40.47.10">
    <property type="match status" value="1"/>
</dbReference>
<dbReference type="AlphaFoldDB" id="A0AAT9FS20"/>
<evidence type="ECO:0000256" key="12">
    <source>
        <dbReference type="ARBA" id="ARBA00051096"/>
    </source>
</evidence>
<evidence type="ECO:0000256" key="6">
    <source>
        <dbReference type="ARBA" id="ARBA00022679"/>
    </source>
</evidence>
<comment type="domain">
    <text evidence="13">The last Arg residue of the ACP-binding site is essential for the weak association between ACP/AcpP and FabH.</text>
</comment>
<dbReference type="GO" id="GO:0005737">
    <property type="term" value="C:cytoplasm"/>
    <property type="evidence" value="ECO:0007669"/>
    <property type="project" value="UniProtKB-SubCell"/>
</dbReference>
<comment type="catalytic activity">
    <reaction evidence="12">
        <text>malonyl-[ACP] + acetyl-CoA + H(+) = 3-oxobutanoyl-[ACP] + CO2 + CoA</text>
        <dbReference type="Rhea" id="RHEA:12080"/>
        <dbReference type="Rhea" id="RHEA-COMP:9623"/>
        <dbReference type="Rhea" id="RHEA-COMP:9625"/>
        <dbReference type="ChEBI" id="CHEBI:15378"/>
        <dbReference type="ChEBI" id="CHEBI:16526"/>
        <dbReference type="ChEBI" id="CHEBI:57287"/>
        <dbReference type="ChEBI" id="CHEBI:57288"/>
        <dbReference type="ChEBI" id="CHEBI:78449"/>
        <dbReference type="ChEBI" id="CHEBI:78450"/>
        <dbReference type="EC" id="2.3.1.180"/>
    </reaction>
    <physiologicalReaction direction="left-to-right" evidence="12">
        <dbReference type="Rhea" id="RHEA:12081"/>
    </physiologicalReaction>
</comment>
<dbReference type="Pfam" id="PF08545">
    <property type="entry name" value="ACP_syn_III"/>
    <property type="match status" value="1"/>
</dbReference>
<dbReference type="InterPro" id="IPR004655">
    <property type="entry name" value="FabH"/>
</dbReference>
<dbReference type="Pfam" id="PF08541">
    <property type="entry name" value="ACP_syn_III_C"/>
    <property type="match status" value="1"/>
</dbReference>
<keyword evidence="11 13" id="KW-0012">Acyltransferase</keyword>
<sequence>MSDSTSVIPVTIAGTGSYLPEKVLTNADLEKIVDTSDEWIVSRTGIKERRIAAADEFTSHMATKAAQRALEQAGMAAEDIELIIVATITPDTLTPSTACYVQANLGAFSAVAFDISAACSGFLYAMKLAKRLISDGAYKNAIIIGAEKLSAFVNWEDRNTCVLFGDGAGAAVLRKSAEGEGRILASETGTDGRHTSILDIKGGGSACPITMSNANDHLATLSMQGREVFKLAVNAMRQASEKVIERAGLTPEDITLVVPHQANLRIIDAIADRLTVPNEKVFVNLHKYGNTSAAAVAIALDEAHREGKFKRGDNIIMVAFGAGLTWAATAIEW</sequence>
<dbReference type="NCBIfam" id="TIGR00747">
    <property type="entry name" value="fabH"/>
    <property type="match status" value="1"/>
</dbReference>
<dbReference type="InterPro" id="IPR013747">
    <property type="entry name" value="ACP_syn_III_C"/>
</dbReference>
<evidence type="ECO:0000256" key="9">
    <source>
        <dbReference type="ARBA" id="ARBA00023160"/>
    </source>
</evidence>
<dbReference type="SUPFAM" id="SSF53901">
    <property type="entry name" value="Thiolase-like"/>
    <property type="match status" value="1"/>
</dbReference>
<evidence type="ECO:0000256" key="10">
    <source>
        <dbReference type="ARBA" id="ARBA00023268"/>
    </source>
</evidence>
<dbReference type="KEGG" id="osu:NT6N_38600"/>
<comment type="subunit">
    <text evidence="13">Homodimer.</text>
</comment>
<comment type="function">
    <text evidence="13">Catalyzes the condensation reaction of fatty acid synthesis by the addition to an acyl acceptor of two carbons from malonyl-ACP. Catalyzes the first condensation reaction which initiates fatty acid synthesis and may therefore play a role in governing the total rate of fatty acid production. Possesses both acetoacetyl-ACP synthase and acetyl transacylase activities. Its substrate specificity determines the biosynthesis of branched-chain and/or straight-chain of fatty acids.</text>
</comment>
<evidence type="ECO:0000259" key="15">
    <source>
        <dbReference type="Pfam" id="PF08545"/>
    </source>
</evidence>
<name>A0AAT9FS20_9BACT</name>
<dbReference type="PANTHER" id="PTHR34069:SF2">
    <property type="entry name" value="BETA-KETOACYL-[ACYL-CARRIER-PROTEIN] SYNTHASE III"/>
    <property type="match status" value="1"/>
</dbReference>
<dbReference type="InterPro" id="IPR016039">
    <property type="entry name" value="Thiolase-like"/>
</dbReference>
<organism evidence="16">
    <name type="scientific">Oceaniferula spumae</name>
    <dbReference type="NCBI Taxonomy" id="2979115"/>
    <lineage>
        <taxon>Bacteria</taxon>
        <taxon>Pseudomonadati</taxon>
        <taxon>Verrucomicrobiota</taxon>
        <taxon>Verrucomicrobiia</taxon>
        <taxon>Verrucomicrobiales</taxon>
        <taxon>Verrucomicrobiaceae</taxon>
        <taxon>Oceaniferula</taxon>
    </lineage>
</organism>
<dbReference type="GO" id="GO:0033818">
    <property type="term" value="F:beta-ketoacyl-acyl-carrier-protein synthase III activity"/>
    <property type="evidence" value="ECO:0007669"/>
    <property type="project" value="UniProtKB-UniRule"/>
</dbReference>
<dbReference type="EMBL" id="AP026866">
    <property type="protein sequence ID" value="BDS08820.1"/>
    <property type="molecule type" value="Genomic_DNA"/>
</dbReference>
<dbReference type="EC" id="2.3.1.180" evidence="3 13"/>
<feature type="domain" description="Beta-ketoacyl-[acyl-carrier-protein] synthase III N-terminal" evidence="15">
    <location>
        <begin position="113"/>
        <end position="192"/>
    </location>
</feature>
<evidence type="ECO:0000256" key="13">
    <source>
        <dbReference type="HAMAP-Rule" id="MF_01815"/>
    </source>
</evidence>
<keyword evidence="4 13" id="KW-0963">Cytoplasm</keyword>
<dbReference type="CDD" id="cd00830">
    <property type="entry name" value="KAS_III"/>
    <property type="match status" value="1"/>
</dbReference>
<keyword evidence="5 13" id="KW-0444">Lipid biosynthesis</keyword>
<comment type="subcellular location">
    <subcellularLocation>
        <location evidence="13">Cytoplasm</location>
    </subcellularLocation>
</comment>
<evidence type="ECO:0000256" key="5">
    <source>
        <dbReference type="ARBA" id="ARBA00022516"/>
    </source>
</evidence>
<gene>
    <name evidence="13 16" type="primary">fabH</name>
    <name evidence="16" type="ORF">NT6N_38600</name>
</gene>
<feature type="region of interest" description="ACP-binding" evidence="13">
    <location>
        <begin position="261"/>
        <end position="265"/>
    </location>
</feature>
<keyword evidence="9 13" id="KW-0275">Fatty acid biosynthesis</keyword>
<dbReference type="GO" id="GO:0044550">
    <property type="term" value="P:secondary metabolite biosynthetic process"/>
    <property type="evidence" value="ECO:0007669"/>
    <property type="project" value="TreeGrafter"/>
</dbReference>
<evidence type="ECO:0000259" key="14">
    <source>
        <dbReference type="Pfam" id="PF08541"/>
    </source>
</evidence>
<dbReference type="GO" id="GO:0006633">
    <property type="term" value="P:fatty acid biosynthetic process"/>
    <property type="evidence" value="ECO:0007669"/>
    <property type="project" value="UniProtKB-UniRule"/>
</dbReference>
<evidence type="ECO:0000256" key="2">
    <source>
        <dbReference type="ARBA" id="ARBA00008642"/>
    </source>
</evidence>
<dbReference type="NCBIfam" id="NF006829">
    <property type="entry name" value="PRK09352.1"/>
    <property type="match status" value="1"/>
</dbReference>
<feature type="active site" evidence="13">
    <location>
        <position position="119"/>
    </location>
</feature>
<comment type="pathway">
    <text evidence="1 13">Lipid metabolism; fatty acid biosynthesis.</text>
</comment>
<keyword evidence="6 13" id="KW-0808">Transferase</keyword>
<dbReference type="GO" id="GO:0004315">
    <property type="term" value="F:3-oxoacyl-[acyl-carrier-protein] synthase activity"/>
    <property type="evidence" value="ECO:0007669"/>
    <property type="project" value="InterPro"/>
</dbReference>
<feature type="active site" evidence="13">
    <location>
        <position position="290"/>
    </location>
</feature>
<reference evidence="16" key="1">
    <citation type="submission" date="2024-07" db="EMBL/GenBank/DDBJ databases">
        <title>Complete genome sequence of Verrucomicrobiaceae bacterium NT6N.</title>
        <authorList>
            <person name="Huang C."/>
            <person name="Takami H."/>
            <person name="Hamasaki K."/>
        </authorList>
    </citation>
    <scope>NUCLEOTIDE SEQUENCE</scope>
    <source>
        <strain evidence="16">NT6N</strain>
    </source>
</reference>
<keyword evidence="8 13" id="KW-0443">Lipid metabolism</keyword>
<keyword evidence="7 13" id="KW-0276">Fatty acid metabolism</keyword>
<feature type="active site" evidence="13">
    <location>
        <position position="260"/>
    </location>
</feature>
<dbReference type="PANTHER" id="PTHR34069">
    <property type="entry name" value="3-OXOACYL-[ACYL-CARRIER-PROTEIN] SYNTHASE 3"/>
    <property type="match status" value="1"/>
</dbReference>
<keyword evidence="10 13" id="KW-0511">Multifunctional enzyme</keyword>
<evidence type="ECO:0000256" key="7">
    <source>
        <dbReference type="ARBA" id="ARBA00022832"/>
    </source>
</evidence>